<organism evidence="4 5">
    <name type="scientific">Aliidiomarina iranensis</name>
    <dbReference type="NCBI Taxonomy" id="1434071"/>
    <lineage>
        <taxon>Bacteria</taxon>
        <taxon>Pseudomonadati</taxon>
        <taxon>Pseudomonadota</taxon>
        <taxon>Gammaproteobacteria</taxon>
        <taxon>Alteromonadales</taxon>
        <taxon>Idiomarinaceae</taxon>
        <taxon>Aliidiomarina</taxon>
    </lineage>
</organism>
<feature type="coiled-coil region" evidence="2">
    <location>
        <begin position="57"/>
        <end position="84"/>
    </location>
</feature>
<name>A0A432VTZ9_9GAMM</name>
<dbReference type="Gene3D" id="3.30.420.10">
    <property type="entry name" value="Ribonuclease H-like superfamily/Ribonuclease H"/>
    <property type="match status" value="1"/>
</dbReference>
<gene>
    <name evidence="4" type="ORF">CWE08_08540</name>
</gene>
<dbReference type="Pfam" id="PF13333">
    <property type="entry name" value="rve_2"/>
    <property type="match status" value="1"/>
</dbReference>
<dbReference type="GO" id="GO:0006313">
    <property type="term" value="P:DNA transposition"/>
    <property type="evidence" value="ECO:0007669"/>
    <property type="project" value="InterPro"/>
</dbReference>
<dbReference type="GO" id="GO:0003677">
    <property type="term" value="F:DNA binding"/>
    <property type="evidence" value="ECO:0007669"/>
    <property type="project" value="InterPro"/>
</dbReference>
<dbReference type="InterPro" id="IPR012337">
    <property type="entry name" value="RNaseH-like_sf"/>
</dbReference>
<proteinExistence type="inferred from homology"/>
<dbReference type="AlphaFoldDB" id="A0A432VTZ9"/>
<dbReference type="InterPro" id="IPR050900">
    <property type="entry name" value="Transposase_IS3/IS150/IS904"/>
</dbReference>
<dbReference type="InterPro" id="IPR001584">
    <property type="entry name" value="Integrase_cat-core"/>
</dbReference>
<dbReference type="InterPro" id="IPR009057">
    <property type="entry name" value="Homeodomain-like_sf"/>
</dbReference>
<dbReference type="GO" id="GO:0015074">
    <property type="term" value="P:DNA integration"/>
    <property type="evidence" value="ECO:0007669"/>
    <property type="project" value="InterPro"/>
</dbReference>
<dbReference type="InterPro" id="IPR002514">
    <property type="entry name" value="Transposase_8"/>
</dbReference>
<dbReference type="EMBL" id="PIPJ01000006">
    <property type="protein sequence ID" value="RUO19955.1"/>
    <property type="molecule type" value="Genomic_DNA"/>
</dbReference>
<dbReference type="Proteomes" id="UP000288395">
    <property type="component" value="Unassembled WGS sequence"/>
</dbReference>
<evidence type="ECO:0000313" key="4">
    <source>
        <dbReference type="EMBL" id="RUO19955.1"/>
    </source>
</evidence>
<keyword evidence="2" id="KW-0175">Coiled coil</keyword>
<dbReference type="InterPro" id="IPR048020">
    <property type="entry name" value="Transpos_IS3"/>
</dbReference>
<evidence type="ECO:0000313" key="5">
    <source>
        <dbReference type="Proteomes" id="UP000288395"/>
    </source>
</evidence>
<dbReference type="Gene3D" id="1.10.10.60">
    <property type="entry name" value="Homeodomain-like"/>
    <property type="match status" value="1"/>
</dbReference>
<dbReference type="PANTHER" id="PTHR46889">
    <property type="entry name" value="TRANSPOSASE INSF FOR INSERTION SEQUENCE IS3B-RELATED"/>
    <property type="match status" value="1"/>
</dbReference>
<dbReference type="InterPro" id="IPR036397">
    <property type="entry name" value="RNaseH_sf"/>
</dbReference>
<dbReference type="SUPFAM" id="SSF53098">
    <property type="entry name" value="Ribonuclease H-like"/>
    <property type="match status" value="1"/>
</dbReference>
<dbReference type="PANTHER" id="PTHR46889:SF4">
    <property type="entry name" value="TRANSPOSASE INSO FOR INSERTION SEQUENCE ELEMENT IS911B-RELATED"/>
    <property type="match status" value="1"/>
</dbReference>
<dbReference type="SUPFAM" id="SSF46689">
    <property type="entry name" value="Homeodomain-like"/>
    <property type="match status" value="1"/>
</dbReference>
<dbReference type="NCBIfam" id="NF033516">
    <property type="entry name" value="transpos_IS3"/>
    <property type="match status" value="1"/>
</dbReference>
<keyword evidence="5" id="KW-1185">Reference proteome</keyword>
<feature type="domain" description="Integrase catalytic" evidence="3">
    <location>
        <begin position="215"/>
        <end position="377"/>
    </location>
</feature>
<dbReference type="RefSeq" id="WP_126767509.1">
    <property type="nucleotide sequence ID" value="NZ_PIPJ01000006.1"/>
</dbReference>
<protein>
    <submittedName>
        <fullName evidence="4">IS3 family transposase</fullName>
    </submittedName>
</protein>
<evidence type="ECO:0000256" key="1">
    <source>
        <dbReference type="ARBA" id="ARBA00009964"/>
    </source>
</evidence>
<dbReference type="Pfam" id="PF13276">
    <property type="entry name" value="HTH_21"/>
    <property type="match status" value="1"/>
</dbReference>
<dbReference type="InterPro" id="IPR025948">
    <property type="entry name" value="HTH-like_dom"/>
</dbReference>
<dbReference type="GO" id="GO:0004803">
    <property type="term" value="F:transposase activity"/>
    <property type="evidence" value="ECO:0007669"/>
    <property type="project" value="InterPro"/>
</dbReference>
<dbReference type="Pfam" id="PF01527">
    <property type="entry name" value="HTH_Tnp_1"/>
    <property type="match status" value="1"/>
</dbReference>
<accession>A0A432VTZ9</accession>
<dbReference type="OrthoDB" id="9810995at2"/>
<dbReference type="Pfam" id="PF00665">
    <property type="entry name" value="rve"/>
    <property type="match status" value="1"/>
</dbReference>
<comment type="caution">
    <text evidence="4">The sequence shown here is derived from an EMBL/GenBank/DDBJ whole genome shotgun (WGS) entry which is preliminary data.</text>
</comment>
<comment type="similarity">
    <text evidence="1">Belongs to the transposase 8 family.</text>
</comment>
<evidence type="ECO:0000259" key="3">
    <source>
        <dbReference type="PROSITE" id="PS50994"/>
    </source>
</evidence>
<evidence type="ECO:0000256" key="2">
    <source>
        <dbReference type="SAM" id="Coils"/>
    </source>
</evidence>
<dbReference type="PROSITE" id="PS50994">
    <property type="entry name" value="INTEGRASE"/>
    <property type="match status" value="1"/>
</dbReference>
<sequence>MSKGIRYSTEFKQEAVNQVKIHGYSTAEVADRLGVSTKAIYRWIKELSKPVEIRAEESDLRAEIARLKRELKRTEQERNILKEGRGVLCRRVKERYRFIKSRRAWYPIRVMCKTLGVHPSGFYSWLKEPVSKRAEADKKLTAQIKQCWIESGGFHGYRNIYLDMRDANQFCGRDRVLRLMRQAAIKAQRGYDVPRGYYGGKPDSVAENELNRGFDVEAPNTWWVTDITYIKTHEGFLFLAVVIDLFARNVVGWSMSDRMTENIAMQALTSAYWRRKPTGEVKIHADQGSQYASLQFRKLLESYNIKPSMSRRENCHDNAVAESFFSNLKKDKIRRCIYETRAEAKQAVFHYIEMVYNPKRRHTNNQRVSPNNFEREYFKQLEGV</sequence>
<reference evidence="5" key="1">
    <citation type="journal article" date="2018" name="Front. Microbiol.">
        <title>Genome-Based Analysis Reveals the Taxonomy and Diversity of the Family Idiomarinaceae.</title>
        <authorList>
            <person name="Liu Y."/>
            <person name="Lai Q."/>
            <person name="Shao Z."/>
        </authorList>
    </citation>
    <scope>NUCLEOTIDE SEQUENCE [LARGE SCALE GENOMIC DNA]</scope>
    <source>
        <strain evidence="5">GBPy7</strain>
    </source>
</reference>